<dbReference type="AlphaFoldDB" id="A0A2A4JKG1"/>
<gene>
    <name evidence="2" type="ORF">B5V51_982</name>
</gene>
<evidence type="ECO:0000313" key="2">
    <source>
        <dbReference type="EMBL" id="PCG72266.1"/>
    </source>
</evidence>
<accession>A0A2A4JKG1</accession>
<organism evidence="2">
    <name type="scientific">Heliothis virescens</name>
    <name type="common">Tobacco budworm moth</name>
    <dbReference type="NCBI Taxonomy" id="7102"/>
    <lineage>
        <taxon>Eukaryota</taxon>
        <taxon>Metazoa</taxon>
        <taxon>Ecdysozoa</taxon>
        <taxon>Arthropoda</taxon>
        <taxon>Hexapoda</taxon>
        <taxon>Insecta</taxon>
        <taxon>Pterygota</taxon>
        <taxon>Neoptera</taxon>
        <taxon>Endopterygota</taxon>
        <taxon>Lepidoptera</taxon>
        <taxon>Glossata</taxon>
        <taxon>Ditrysia</taxon>
        <taxon>Noctuoidea</taxon>
        <taxon>Noctuidae</taxon>
        <taxon>Heliothinae</taxon>
        <taxon>Heliothis</taxon>
    </lineage>
</organism>
<proteinExistence type="predicted"/>
<keyword evidence="1" id="KW-0812">Transmembrane</keyword>
<keyword evidence="1" id="KW-1133">Transmembrane helix</keyword>
<evidence type="ECO:0000256" key="1">
    <source>
        <dbReference type="SAM" id="Phobius"/>
    </source>
</evidence>
<reference evidence="2" key="1">
    <citation type="submission" date="2017-09" db="EMBL/GenBank/DDBJ databases">
        <title>Contemporary evolution of a Lepidopteran species, Heliothis virescens, in response to modern agricultural practices.</title>
        <authorList>
            <person name="Fritz M.L."/>
            <person name="Deyonke A.M."/>
            <person name="Papanicolaou A."/>
            <person name="Micinski S."/>
            <person name="Westbrook J."/>
            <person name="Gould F."/>
        </authorList>
    </citation>
    <scope>NUCLEOTIDE SEQUENCE [LARGE SCALE GENOMIC DNA]</scope>
    <source>
        <strain evidence="2">HvINT-</strain>
        <tissue evidence="2">Whole body</tissue>
    </source>
</reference>
<name>A0A2A4JKG1_HELVI</name>
<comment type="caution">
    <text evidence="2">The sequence shown here is derived from an EMBL/GenBank/DDBJ whole genome shotgun (WGS) entry which is preliminary data.</text>
</comment>
<evidence type="ECO:0008006" key="3">
    <source>
        <dbReference type="Google" id="ProtNLM"/>
    </source>
</evidence>
<protein>
    <recommendedName>
        <fullName evidence="3">Gustatory receptor</fullName>
    </recommendedName>
</protein>
<feature type="transmembrane region" description="Helical" evidence="1">
    <location>
        <begin position="53"/>
        <end position="75"/>
    </location>
</feature>
<keyword evidence="1" id="KW-0472">Membrane</keyword>
<sequence>MEGTVYEVNRIKKTLATHILRCSDESLTFELQTALQYVRLRPFKYTLCRAVPLNINLLFTTASICISYVIVALQLTNFAA</sequence>
<dbReference type="EMBL" id="NWSH01001172">
    <property type="protein sequence ID" value="PCG72266.1"/>
    <property type="molecule type" value="Genomic_DNA"/>
</dbReference>